<comment type="caution">
    <text evidence="2">The sequence shown here is derived from an EMBL/GenBank/DDBJ whole genome shotgun (WGS) entry which is preliminary data.</text>
</comment>
<evidence type="ECO:0000256" key="1">
    <source>
        <dbReference type="SAM" id="Phobius"/>
    </source>
</evidence>
<protein>
    <submittedName>
        <fullName evidence="2">Uncharacterized protein</fullName>
    </submittedName>
</protein>
<evidence type="ECO:0000313" key="2">
    <source>
        <dbReference type="EMBL" id="KAB2615962.1"/>
    </source>
</evidence>
<keyword evidence="1" id="KW-0472">Membrane</keyword>
<reference evidence="3" key="2">
    <citation type="submission" date="2019-10" db="EMBL/GenBank/DDBJ databases">
        <title>A de novo genome assembly of a pear dwarfing rootstock.</title>
        <authorList>
            <person name="Wang F."/>
            <person name="Wang J."/>
            <person name="Li S."/>
            <person name="Zhang Y."/>
            <person name="Fang M."/>
            <person name="Ma L."/>
            <person name="Zhao Y."/>
            <person name="Jiang S."/>
        </authorList>
    </citation>
    <scope>NUCLEOTIDE SEQUENCE [LARGE SCALE GENOMIC DNA]</scope>
</reference>
<reference evidence="2 3" key="1">
    <citation type="submission" date="2019-09" db="EMBL/GenBank/DDBJ databases">
        <authorList>
            <person name="Ou C."/>
        </authorList>
    </citation>
    <scope>NUCLEOTIDE SEQUENCE [LARGE SCALE GENOMIC DNA]</scope>
    <source>
        <strain evidence="2">S2</strain>
        <tissue evidence="2">Leaf</tissue>
    </source>
</reference>
<reference evidence="2 3" key="3">
    <citation type="submission" date="2019-11" db="EMBL/GenBank/DDBJ databases">
        <title>A de novo genome assembly of a pear dwarfing rootstock.</title>
        <authorList>
            <person name="Wang F."/>
            <person name="Wang J."/>
            <person name="Li S."/>
            <person name="Zhang Y."/>
            <person name="Fang M."/>
            <person name="Ma L."/>
            <person name="Zhao Y."/>
            <person name="Jiang S."/>
        </authorList>
    </citation>
    <scope>NUCLEOTIDE SEQUENCE [LARGE SCALE GENOMIC DNA]</scope>
    <source>
        <strain evidence="2">S2</strain>
        <tissue evidence="2">Leaf</tissue>
    </source>
</reference>
<sequence length="63" mass="7385">MVGMMVTEIVLVVMAMMKVMMVGGGGGRSFFLIQVRNEERQAHCQKMIQIWVRWWRLMAVARR</sequence>
<dbReference type="Proteomes" id="UP000327157">
    <property type="component" value="Chromosome 3"/>
</dbReference>
<feature type="transmembrane region" description="Helical" evidence="1">
    <location>
        <begin position="6"/>
        <end position="31"/>
    </location>
</feature>
<accession>A0A5N5GQM2</accession>
<organism evidence="2 3">
    <name type="scientific">Pyrus ussuriensis x Pyrus communis</name>
    <dbReference type="NCBI Taxonomy" id="2448454"/>
    <lineage>
        <taxon>Eukaryota</taxon>
        <taxon>Viridiplantae</taxon>
        <taxon>Streptophyta</taxon>
        <taxon>Embryophyta</taxon>
        <taxon>Tracheophyta</taxon>
        <taxon>Spermatophyta</taxon>
        <taxon>Magnoliopsida</taxon>
        <taxon>eudicotyledons</taxon>
        <taxon>Gunneridae</taxon>
        <taxon>Pentapetalae</taxon>
        <taxon>rosids</taxon>
        <taxon>fabids</taxon>
        <taxon>Rosales</taxon>
        <taxon>Rosaceae</taxon>
        <taxon>Amygdaloideae</taxon>
        <taxon>Maleae</taxon>
        <taxon>Pyrus</taxon>
    </lineage>
</organism>
<keyword evidence="1" id="KW-1133">Transmembrane helix</keyword>
<gene>
    <name evidence="2" type="ORF">D8674_022550</name>
</gene>
<dbReference type="AlphaFoldDB" id="A0A5N5GQM2"/>
<keyword evidence="1" id="KW-0812">Transmembrane</keyword>
<keyword evidence="3" id="KW-1185">Reference proteome</keyword>
<proteinExistence type="predicted"/>
<evidence type="ECO:0000313" key="3">
    <source>
        <dbReference type="Proteomes" id="UP000327157"/>
    </source>
</evidence>
<dbReference type="EMBL" id="SMOL01000402">
    <property type="protein sequence ID" value="KAB2615962.1"/>
    <property type="molecule type" value="Genomic_DNA"/>
</dbReference>
<name>A0A5N5GQM2_9ROSA</name>